<feature type="non-terminal residue" evidence="2">
    <location>
        <position position="85"/>
    </location>
</feature>
<gene>
    <name evidence="2" type="ORF">Tci_888495</name>
</gene>
<reference evidence="2" key="1">
    <citation type="journal article" date="2019" name="Sci. Rep.">
        <title>Draft genome of Tanacetum cinerariifolium, the natural source of mosquito coil.</title>
        <authorList>
            <person name="Yamashiro T."/>
            <person name="Shiraishi A."/>
            <person name="Satake H."/>
            <person name="Nakayama K."/>
        </authorList>
    </citation>
    <scope>NUCLEOTIDE SEQUENCE</scope>
</reference>
<evidence type="ECO:0000256" key="1">
    <source>
        <dbReference type="SAM" id="MobiDB-lite"/>
    </source>
</evidence>
<dbReference type="AlphaFoldDB" id="A0A699U5C1"/>
<name>A0A699U5C1_TANCI</name>
<organism evidence="2">
    <name type="scientific">Tanacetum cinerariifolium</name>
    <name type="common">Dalmatian daisy</name>
    <name type="synonym">Chrysanthemum cinerariifolium</name>
    <dbReference type="NCBI Taxonomy" id="118510"/>
    <lineage>
        <taxon>Eukaryota</taxon>
        <taxon>Viridiplantae</taxon>
        <taxon>Streptophyta</taxon>
        <taxon>Embryophyta</taxon>
        <taxon>Tracheophyta</taxon>
        <taxon>Spermatophyta</taxon>
        <taxon>Magnoliopsida</taxon>
        <taxon>eudicotyledons</taxon>
        <taxon>Gunneridae</taxon>
        <taxon>Pentapetalae</taxon>
        <taxon>asterids</taxon>
        <taxon>campanulids</taxon>
        <taxon>Asterales</taxon>
        <taxon>Asteraceae</taxon>
        <taxon>Asteroideae</taxon>
        <taxon>Anthemideae</taxon>
        <taxon>Anthemidinae</taxon>
        <taxon>Tanacetum</taxon>
    </lineage>
</organism>
<comment type="caution">
    <text evidence="2">The sequence shown here is derived from an EMBL/GenBank/DDBJ whole genome shotgun (WGS) entry which is preliminary data.</text>
</comment>
<protein>
    <submittedName>
        <fullName evidence="2">Zf-CCHC domain-containing protein/UBN2 domain-containing protein</fullName>
    </submittedName>
</protein>
<feature type="region of interest" description="Disordered" evidence="1">
    <location>
        <begin position="45"/>
        <end position="71"/>
    </location>
</feature>
<evidence type="ECO:0000313" key="2">
    <source>
        <dbReference type="EMBL" id="GFD16526.1"/>
    </source>
</evidence>
<dbReference type="EMBL" id="BKCJ011293834">
    <property type="protein sequence ID" value="GFD16526.1"/>
    <property type="molecule type" value="Genomic_DNA"/>
</dbReference>
<sequence length="85" mass="9461">MVIEEAKDLATLPFDELISNLKVYDMIMEIDGVVSNTTKEKVKSLSLKAKVTREQTSEGSDSQGGNDEDLDEEEAKAFNFIAKNF</sequence>
<proteinExistence type="predicted"/>
<accession>A0A699U5C1</accession>